<dbReference type="PROSITE" id="PS01081">
    <property type="entry name" value="HTH_TETR_1"/>
    <property type="match status" value="1"/>
</dbReference>
<evidence type="ECO:0000313" key="6">
    <source>
        <dbReference type="Proteomes" id="UP001589836"/>
    </source>
</evidence>
<dbReference type="EMBL" id="JBHLTP010000003">
    <property type="protein sequence ID" value="MFC0522992.1"/>
    <property type="molecule type" value="Genomic_DNA"/>
</dbReference>
<evidence type="ECO:0000256" key="1">
    <source>
        <dbReference type="ARBA" id="ARBA00022491"/>
    </source>
</evidence>
<dbReference type="Gene3D" id="1.10.10.60">
    <property type="entry name" value="Homeodomain-like"/>
    <property type="match status" value="1"/>
</dbReference>
<comment type="caution">
    <text evidence="5">The sequence shown here is derived from an EMBL/GenBank/DDBJ whole genome shotgun (WGS) entry which is preliminary data.</text>
</comment>
<dbReference type="PROSITE" id="PS50977">
    <property type="entry name" value="HTH_TETR_2"/>
    <property type="match status" value="1"/>
</dbReference>
<feature type="DNA-binding region" description="H-T-H motif" evidence="3">
    <location>
        <begin position="22"/>
        <end position="41"/>
    </location>
</feature>
<evidence type="ECO:0000259" key="4">
    <source>
        <dbReference type="PROSITE" id="PS50977"/>
    </source>
</evidence>
<protein>
    <submittedName>
        <fullName evidence="5">TetR/AcrR family transcriptional regulator</fullName>
    </submittedName>
</protein>
<dbReference type="RefSeq" id="WP_377345515.1">
    <property type="nucleotide sequence ID" value="NZ_JBHLTP010000003.1"/>
</dbReference>
<reference evidence="5 6" key="1">
    <citation type="submission" date="2024-09" db="EMBL/GenBank/DDBJ databases">
        <authorList>
            <person name="Sun Q."/>
            <person name="Mori K."/>
        </authorList>
    </citation>
    <scope>NUCLEOTIDE SEQUENCE [LARGE SCALE GENOMIC DNA]</scope>
    <source>
        <strain evidence="5 6">NCAIM B.02529</strain>
    </source>
</reference>
<evidence type="ECO:0000256" key="3">
    <source>
        <dbReference type="PROSITE-ProRule" id="PRU00335"/>
    </source>
</evidence>
<evidence type="ECO:0000313" key="5">
    <source>
        <dbReference type="EMBL" id="MFC0522992.1"/>
    </source>
</evidence>
<dbReference type="Pfam" id="PF17932">
    <property type="entry name" value="TetR_C_24"/>
    <property type="match status" value="1"/>
</dbReference>
<dbReference type="InterPro" id="IPR001647">
    <property type="entry name" value="HTH_TetR"/>
</dbReference>
<organism evidence="5 6">
    <name type="scientific">Pontibacillus salicampi</name>
    <dbReference type="NCBI Taxonomy" id="1449801"/>
    <lineage>
        <taxon>Bacteria</taxon>
        <taxon>Bacillati</taxon>
        <taxon>Bacillota</taxon>
        <taxon>Bacilli</taxon>
        <taxon>Bacillales</taxon>
        <taxon>Bacillaceae</taxon>
        <taxon>Pontibacillus</taxon>
    </lineage>
</organism>
<dbReference type="PRINTS" id="PR00455">
    <property type="entry name" value="HTHTETR"/>
</dbReference>
<proteinExistence type="predicted"/>
<dbReference type="PANTHER" id="PTHR43479:SF11">
    <property type="entry name" value="ACREF_ENVCD OPERON REPRESSOR-RELATED"/>
    <property type="match status" value="1"/>
</dbReference>
<dbReference type="InterPro" id="IPR050624">
    <property type="entry name" value="HTH-type_Tx_Regulator"/>
</dbReference>
<keyword evidence="1" id="KW-0678">Repressor</keyword>
<gene>
    <name evidence="5" type="ORF">ACFFGV_05215</name>
</gene>
<dbReference type="InterPro" id="IPR041490">
    <property type="entry name" value="KstR2_TetR_C"/>
</dbReference>
<dbReference type="SUPFAM" id="SSF46689">
    <property type="entry name" value="Homeodomain-like"/>
    <property type="match status" value="1"/>
</dbReference>
<dbReference type="InterPro" id="IPR009057">
    <property type="entry name" value="Homeodomain-like_sf"/>
</dbReference>
<name>A0ABV6LL04_9BACI</name>
<dbReference type="InterPro" id="IPR023772">
    <property type="entry name" value="DNA-bd_HTH_TetR-type_CS"/>
</dbReference>
<dbReference type="Gene3D" id="1.10.357.10">
    <property type="entry name" value="Tetracycline Repressor, domain 2"/>
    <property type="match status" value="1"/>
</dbReference>
<feature type="domain" description="HTH tetR-type" evidence="4">
    <location>
        <begin position="1"/>
        <end position="59"/>
    </location>
</feature>
<dbReference type="SUPFAM" id="SSF48498">
    <property type="entry name" value="Tetracyclin repressor-like, C-terminal domain"/>
    <property type="match status" value="1"/>
</dbReference>
<keyword evidence="6" id="KW-1185">Reference proteome</keyword>
<dbReference type="InterPro" id="IPR036271">
    <property type="entry name" value="Tet_transcr_reg_TetR-rel_C_sf"/>
</dbReference>
<dbReference type="Pfam" id="PF00440">
    <property type="entry name" value="TetR_N"/>
    <property type="match status" value="1"/>
</dbReference>
<accession>A0ABV6LL04</accession>
<keyword evidence="2 3" id="KW-0238">DNA-binding</keyword>
<dbReference type="Proteomes" id="UP001589836">
    <property type="component" value="Unassembled WGS sequence"/>
</dbReference>
<sequence length="194" mass="22750">MREKIINTSIALFGAHGFRETSIEDITKELGVTKGTFYYYFTNKEDVLMHIHLRFIEGLLEQQKAILDNQSKTNQEKLHDNVQMVIRNIRNGVQSAKVFFREMKHLNEHHTSKVLPKRHEFQRNIQGIIQRGIDEGEFRRDLRADMLSFAVLGVANWSYFWFEPDGEVSEDQLTDIYMRMIIEGIQTKGGEIDE</sequence>
<dbReference type="PANTHER" id="PTHR43479">
    <property type="entry name" value="ACREF/ENVCD OPERON REPRESSOR-RELATED"/>
    <property type="match status" value="1"/>
</dbReference>
<evidence type="ECO:0000256" key="2">
    <source>
        <dbReference type="ARBA" id="ARBA00023125"/>
    </source>
</evidence>